<keyword evidence="1" id="KW-0812">Transmembrane</keyword>
<evidence type="ECO:0000313" key="2">
    <source>
        <dbReference type="EMBL" id="SFS39630.1"/>
    </source>
</evidence>
<name>A0A1I6PHH8_9SPHI</name>
<organism evidence="2 3">
    <name type="scientific">Sphingobacterium wenxiniae</name>
    <dbReference type="NCBI Taxonomy" id="683125"/>
    <lineage>
        <taxon>Bacteria</taxon>
        <taxon>Pseudomonadati</taxon>
        <taxon>Bacteroidota</taxon>
        <taxon>Sphingobacteriia</taxon>
        <taxon>Sphingobacteriales</taxon>
        <taxon>Sphingobacteriaceae</taxon>
        <taxon>Sphingobacterium</taxon>
    </lineage>
</organism>
<keyword evidence="3" id="KW-1185">Reference proteome</keyword>
<proteinExistence type="predicted"/>
<feature type="transmembrane region" description="Helical" evidence="1">
    <location>
        <begin position="80"/>
        <end position="102"/>
    </location>
</feature>
<keyword evidence="1" id="KW-1133">Transmembrane helix</keyword>
<dbReference type="RefSeq" id="WP_093363521.1">
    <property type="nucleotide sequence ID" value="NZ_FOZZ01000001.1"/>
</dbReference>
<reference evidence="2 3" key="1">
    <citation type="submission" date="2016-10" db="EMBL/GenBank/DDBJ databases">
        <authorList>
            <person name="de Groot N.N."/>
        </authorList>
    </citation>
    <scope>NUCLEOTIDE SEQUENCE [LARGE SCALE GENOMIC DNA]</scope>
    <source>
        <strain evidence="2 3">DSM 22789</strain>
    </source>
</reference>
<keyword evidence="1" id="KW-0472">Membrane</keyword>
<protein>
    <submittedName>
        <fullName evidence="2">Uncharacterized protein</fullName>
    </submittedName>
</protein>
<evidence type="ECO:0000256" key="1">
    <source>
        <dbReference type="SAM" id="Phobius"/>
    </source>
</evidence>
<dbReference type="AlphaFoldDB" id="A0A1I6PHH8"/>
<sequence>MRKTLFIYTLLCSVLVAYLLNTNTRFFEFQYYLSQPTFFWFFAFTLLLLWLYMWGISWLKKVTVNWFMVYARRPPWVQHILFYILACLTVGLFHLFLLSFLYTLIGSDLRSSGYLKRGFPTFVLVLLLYVGLLAWKPSYSIFYYMYRHALRKKAKQLIQWKEKQLNLLADMHTEPSTVMEVKAESTILEPVAWINTVQTLDILVFVSKRKGSVLYMTNGEVILTLFSAKVIMDWKSKHWFLKIANGRYVNMYHLRRSKSSKYRLQASSAICKGFYEKSTLDEKGLQKLLHVSEWFEQELAHHEIIRDSLPRDCWNEWFEYA</sequence>
<gene>
    <name evidence="2" type="ORF">SAMN05660206_101471</name>
</gene>
<accession>A0A1I6PHH8</accession>
<dbReference type="OrthoDB" id="709791at2"/>
<dbReference type="Proteomes" id="UP000198785">
    <property type="component" value="Unassembled WGS sequence"/>
</dbReference>
<feature type="transmembrane region" description="Helical" evidence="1">
    <location>
        <begin position="122"/>
        <end position="146"/>
    </location>
</feature>
<evidence type="ECO:0000313" key="3">
    <source>
        <dbReference type="Proteomes" id="UP000198785"/>
    </source>
</evidence>
<dbReference type="EMBL" id="FOZZ01000001">
    <property type="protein sequence ID" value="SFS39630.1"/>
    <property type="molecule type" value="Genomic_DNA"/>
</dbReference>
<feature type="transmembrane region" description="Helical" evidence="1">
    <location>
        <begin position="38"/>
        <end position="59"/>
    </location>
</feature>